<organism evidence="2 3">
    <name type="scientific">Nesterenkonia alkaliphila</name>
    <dbReference type="NCBI Taxonomy" id="1463631"/>
    <lineage>
        <taxon>Bacteria</taxon>
        <taxon>Bacillati</taxon>
        <taxon>Actinomycetota</taxon>
        <taxon>Actinomycetes</taxon>
        <taxon>Micrococcales</taxon>
        <taxon>Micrococcaceae</taxon>
        <taxon>Nesterenkonia</taxon>
    </lineage>
</organism>
<evidence type="ECO:0000313" key="2">
    <source>
        <dbReference type="EMBL" id="MVT25689.1"/>
    </source>
</evidence>
<accession>A0A7K1UGX3</accession>
<reference evidence="2 3" key="1">
    <citation type="submission" date="2019-12" db="EMBL/GenBank/DDBJ databases">
        <title>Nesterenkonia muleiensis sp. nov., a novel actinobacterium isolated from sap of Populus euphratica.</title>
        <authorList>
            <person name="Wang R."/>
        </authorList>
    </citation>
    <scope>NUCLEOTIDE SEQUENCE [LARGE SCALE GENOMIC DNA]</scope>
    <source>
        <strain evidence="2 3">F10</strain>
    </source>
</reference>
<dbReference type="AlphaFoldDB" id="A0A7K1UGX3"/>
<feature type="region of interest" description="Disordered" evidence="1">
    <location>
        <begin position="1"/>
        <end position="28"/>
    </location>
</feature>
<sequence>MSTTTARTAGRGVQSVTGLPPVPDLGEGEGNPRCMWDWDVCPETPTKKIVWRGNNGTENYAETLCARHYAVELSRFTEVHSVSCSGTVASHILALGDM</sequence>
<protein>
    <submittedName>
        <fullName evidence="2">Uncharacterized protein</fullName>
    </submittedName>
</protein>
<name>A0A7K1UGX3_9MICC</name>
<evidence type="ECO:0000256" key="1">
    <source>
        <dbReference type="SAM" id="MobiDB-lite"/>
    </source>
</evidence>
<comment type="caution">
    <text evidence="2">The sequence shown here is derived from an EMBL/GenBank/DDBJ whole genome shotgun (WGS) entry which is preliminary data.</text>
</comment>
<dbReference type="OrthoDB" id="5148481at2"/>
<keyword evidence="3" id="KW-1185">Reference proteome</keyword>
<dbReference type="RefSeq" id="WP_157321853.1">
    <property type="nucleotide sequence ID" value="NZ_BMFX01000007.1"/>
</dbReference>
<dbReference type="EMBL" id="WRPM01000031">
    <property type="protein sequence ID" value="MVT25689.1"/>
    <property type="molecule type" value="Genomic_DNA"/>
</dbReference>
<dbReference type="Proteomes" id="UP000460157">
    <property type="component" value="Unassembled WGS sequence"/>
</dbReference>
<evidence type="ECO:0000313" key="3">
    <source>
        <dbReference type="Proteomes" id="UP000460157"/>
    </source>
</evidence>
<gene>
    <name evidence="2" type="ORF">GNZ21_04810</name>
</gene>
<proteinExistence type="predicted"/>